<dbReference type="Proteomes" id="UP001236657">
    <property type="component" value="Chromosome"/>
</dbReference>
<evidence type="ECO:0000313" key="4">
    <source>
        <dbReference type="Proteomes" id="UP001236657"/>
    </source>
</evidence>
<sequence>MNTTFPVALQDHPEWVDLYQRLHAFQVSTYEDVPLAFLGKLARMNGWTVAYTERVFTEYKRFLFLTMTAGHFVCPCEAVDQTWHFHLIYTESYWQDLCGTVLGKPLHHIPSRGGLDERNAFYRDYAETLASYEHWFGEKPPADIWESPGERLRDTPYLRLVNTRTHGVIKRLINKGSVHHGWVRKGLWFGTLGLAGFIGVTQAGDMPTLEDVEVAAIWLMPWLIPLIIVLWSLYGVVKAVWNDPWGCLLPLAGFGAFFISFFFLGGWSWILLLIGVISYAAWSNQRCPQCKARHVFKPTGVQNKDAQEAEHQCSSCGYTAWISTRSSNGGGGGGDADGGCGGSGGSGGSGGG</sequence>
<name>A0ABY9MUA1_9GAMM</name>
<proteinExistence type="predicted"/>
<evidence type="ECO:0000256" key="1">
    <source>
        <dbReference type="SAM" id="MobiDB-lite"/>
    </source>
</evidence>
<dbReference type="RefSeq" id="WP_051543459.1">
    <property type="nucleotide sequence ID" value="NZ_CP133218.1"/>
</dbReference>
<feature type="transmembrane region" description="Helical" evidence="2">
    <location>
        <begin position="216"/>
        <end position="237"/>
    </location>
</feature>
<keyword evidence="2" id="KW-1133">Transmembrane helix</keyword>
<protein>
    <recommendedName>
        <fullName evidence="5">TIGR04222 domain-containing membrane protein</fullName>
    </recommendedName>
</protein>
<keyword evidence="4" id="KW-1185">Reference proteome</keyword>
<keyword evidence="2" id="KW-0812">Transmembrane</keyword>
<organism evidence="3 4">
    <name type="scientific">Thiothrix lacustris</name>
    <dbReference type="NCBI Taxonomy" id="525917"/>
    <lineage>
        <taxon>Bacteria</taxon>
        <taxon>Pseudomonadati</taxon>
        <taxon>Pseudomonadota</taxon>
        <taxon>Gammaproteobacteria</taxon>
        <taxon>Thiotrichales</taxon>
        <taxon>Thiotrichaceae</taxon>
        <taxon>Thiothrix</taxon>
    </lineage>
</organism>
<evidence type="ECO:0000313" key="3">
    <source>
        <dbReference type="EMBL" id="WML92244.1"/>
    </source>
</evidence>
<gene>
    <name evidence="3" type="ORF">RCF98_07865</name>
</gene>
<evidence type="ECO:0000256" key="2">
    <source>
        <dbReference type="SAM" id="Phobius"/>
    </source>
</evidence>
<keyword evidence="2" id="KW-0472">Membrane</keyword>
<feature type="transmembrane region" description="Helical" evidence="2">
    <location>
        <begin position="186"/>
        <end position="204"/>
    </location>
</feature>
<dbReference type="EMBL" id="CP133218">
    <property type="protein sequence ID" value="WML92244.1"/>
    <property type="molecule type" value="Genomic_DNA"/>
</dbReference>
<feature type="transmembrane region" description="Helical" evidence="2">
    <location>
        <begin position="249"/>
        <end position="282"/>
    </location>
</feature>
<evidence type="ECO:0008006" key="5">
    <source>
        <dbReference type="Google" id="ProtNLM"/>
    </source>
</evidence>
<feature type="region of interest" description="Disordered" evidence="1">
    <location>
        <begin position="329"/>
        <end position="352"/>
    </location>
</feature>
<reference evidence="3 4" key="1">
    <citation type="submission" date="2023-08" db="EMBL/GenBank/DDBJ databases">
        <title>New molecular markers tilS and rpoB for phylogenetic and monitoring studies of the genus Thiothrix biodiversity.</title>
        <authorList>
            <person name="Ravin N.V."/>
            <person name="Smolyakov D."/>
            <person name="Markov N.D."/>
            <person name="Beletsky A.V."/>
            <person name="Mardanov A.V."/>
            <person name="Rudenko T.S."/>
            <person name="Grabovich M.Y."/>
        </authorList>
    </citation>
    <scope>NUCLEOTIDE SEQUENCE [LARGE SCALE GENOMIC DNA]</scope>
    <source>
        <strain evidence="3 4">MK1</strain>
    </source>
</reference>
<accession>A0ABY9MUA1</accession>